<dbReference type="PANTHER" id="PTHR11113">
    <property type="entry name" value="N-ACETYLGLUCOSAMINE-6-PHOSPHATE DEACETYLASE"/>
    <property type="match status" value="1"/>
</dbReference>
<evidence type="ECO:0000313" key="5">
    <source>
        <dbReference type="EMBL" id="QXN91166.1"/>
    </source>
</evidence>
<evidence type="ECO:0000313" key="6">
    <source>
        <dbReference type="Proteomes" id="UP000694257"/>
    </source>
</evidence>
<dbReference type="PANTHER" id="PTHR11113:SF14">
    <property type="entry name" value="N-ACETYLGLUCOSAMINE-6-PHOSPHATE DEACETYLASE"/>
    <property type="match status" value="1"/>
</dbReference>
<sequence>MVTDTELVIRGRVVSASAQLDDGVVSIVGERIGAVLPFAEWVAAHPDSAEPTFSGTLLPGLVDIHNHGGFGHRFDTVDAAQARAAAEFHHASGSTTVVASVVTGAAADMVEQTAVLRELAAAGFLGGIHAEGPFLSEARCGAQDPRFLRDPDLELTDQLLAAGGGHLRVMTLAPERSGYDAVAQRLTEHGVVVSLGHSNADYTSFLKALRPNGFGTLVTHLANGMAPLHHREPGPVGASLVAAAAGHATVELIGDGVHVDGGFAALVFATAPGRVALITDAMQAAGLTDGEYQLGPQSVTVRQGVARIANGSIAGGISTLLDCVARAVRESGVPLADAVLAATATPAAAIGLTEVGDLRKGDFADVLIVDTNLQLRRVLRRGQWLS</sequence>
<comment type="similarity">
    <text evidence="3">Belongs to the metallo-dependent hydrolases superfamily. NagA family.</text>
</comment>
<evidence type="ECO:0000259" key="4">
    <source>
        <dbReference type="Pfam" id="PF01979"/>
    </source>
</evidence>
<dbReference type="PIRSF" id="PIRSF038994">
    <property type="entry name" value="NagA"/>
    <property type="match status" value="1"/>
</dbReference>
<dbReference type="EMBL" id="CP078145">
    <property type="protein sequence ID" value="QXN91166.1"/>
    <property type="molecule type" value="Genomic_DNA"/>
</dbReference>
<gene>
    <name evidence="5" type="primary">nagA</name>
    <name evidence="5" type="ORF">KV110_38530</name>
</gene>
<protein>
    <submittedName>
        <fullName evidence="5">N-acetylglucosamine-6-phosphate deacetylase</fullName>
        <ecNumber evidence="5">3.5.1.25</ecNumber>
    </submittedName>
</protein>
<reference evidence="5 6" key="1">
    <citation type="submission" date="2021-07" db="EMBL/GenBank/DDBJ databases">
        <title>Whole Genome Sequence of Nocardia Iowensis.</title>
        <authorList>
            <person name="Lamm A."/>
            <person name="Collins-Fairclough A.M."/>
            <person name="Bunk B."/>
            <person name="Sproer C."/>
        </authorList>
    </citation>
    <scope>NUCLEOTIDE SEQUENCE [LARGE SCALE GENOMIC DNA]</scope>
    <source>
        <strain evidence="5 6">NRRL 5646</strain>
    </source>
</reference>
<dbReference type="NCBIfam" id="TIGR00221">
    <property type="entry name" value="nagA"/>
    <property type="match status" value="1"/>
</dbReference>
<evidence type="ECO:0000256" key="2">
    <source>
        <dbReference type="ARBA" id="ARBA00022801"/>
    </source>
</evidence>
<dbReference type="Proteomes" id="UP000694257">
    <property type="component" value="Chromosome"/>
</dbReference>
<dbReference type="InterPro" id="IPR003764">
    <property type="entry name" value="GlcNAc_6-P_deAcase"/>
</dbReference>
<dbReference type="InterPro" id="IPR006680">
    <property type="entry name" value="Amidohydro-rel"/>
</dbReference>
<dbReference type="GO" id="GO:0008448">
    <property type="term" value="F:N-acetylglucosamine-6-phosphate deacetylase activity"/>
    <property type="evidence" value="ECO:0007669"/>
    <property type="project" value="UniProtKB-EC"/>
</dbReference>
<accession>A0ABX8RPE9</accession>
<proteinExistence type="inferred from homology"/>
<keyword evidence="1" id="KW-0479">Metal-binding</keyword>
<organism evidence="5 6">
    <name type="scientific">Nocardia iowensis</name>
    <dbReference type="NCBI Taxonomy" id="204891"/>
    <lineage>
        <taxon>Bacteria</taxon>
        <taxon>Bacillati</taxon>
        <taxon>Actinomycetota</taxon>
        <taxon>Actinomycetes</taxon>
        <taxon>Mycobacteriales</taxon>
        <taxon>Nocardiaceae</taxon>
        <taxon>Nocardia</taxon>
    </lineage>
</organism>
<feature type="domain" description="Amidohydrolase-related" evidence="4">
    <location>
        <begin position="56"/>
        <end position="372"/>
    </location>
</feature>
<name>A0ABX8RPE9_NOCIO</name>
<keyword evidence="2 3" id="KW-0378">Hydrolase</keyword>
<evidence type="ECO:0000256" key="1">
    <source>
        <dbReference type="ARBA" id="ARBA00022723"/>
    </source>
</evidence>
<keyword evidence="3" id="KW-0119">Carbohydrate metabolism</keyword>
<keyword evidence="6" id="KW-1185">Reference proteome</keyword>
<dbReference type="EC" id="3.5.1.25" evidence="5"/>
<evidence type="ECO:0000256" key="3">
    <source>
        <dbReference type="PIRNR" id="PIRNR038994"/>
    </source>
</evidence>
<dbReference type="Pfam" id="PF01979">
    <property type="entry name" value="Amidohydro_1"/>
    <property type="match status" value="1"/>
</dbReference>